<dbReference type="Gramene" id="TraesSTA6A03G03256450.1">
    <property type="protein sequence ID" value="TraesSTA6A03G03256450.1"/>
    <property type="gene ID" value="TraesSTA6A03G03256450"/>
</dbReference>
<dbReference type="Gramene" id="TraesCS6A03G0215800.1">
    <property type="protein sequence ID" value="TraesCS6A03G0215800.1.CDS"/>
    <property type="gene ID" value="TraesCS6A03G0215800"/>
</dbReference>
<protein>
    <submittedName>
        <fullName evidence="2">Uncharacterized protein</fullName>
    </submittedName>
</protein>
<dbReference type="EnsemblPlants" id="TraesCS6A02G093900.1">
    <property type="protein sequence ID" value="TraesCS6A02G093900.1"/>
    <property type="gene ID" value="TraesCS6A02G093900"/>
</dbReference>
<evidence type="ECO:0000256" key="1">
    <source>
        <dbReference type="SAM" id="MobiDB-lite"/>
    </source>
</evidence>
<reference evidence="2" key="2">
    <citation type="submission" date="2018-10" db="UniProtKB">
        <authorList>
            <consortium name="EnsemblPlants"/>
        </authorList>
    </citation>
    <scope>IDENTIFICATION</scope>
</reference>
<name>A0A3B6NJP9_WHEAT</name>
<dbReference type="Proteomes" id="UP000019116">
    <property type="component" value="Chromosome 6A"/>
</dbReference>
<dbReference type="Gramene" id="TraesMAC6A03G03265730.1">
    <property type="protein sequence ID" value="TraesMAC6A03G03265730.1"/>
    <property type="gene ID" value="TraesMAC6A03G03265730"/>
</dbReference>
<dbReference type="Gramene" id="TraesLDM6A03G03269620.1">
    <property type="protein sequence ID" value="TraesLDM6A03G03269620.1"/>
    <property type="gene ID" value="TraesLDM6A03G03269620"/>
</dbReference>
<proteinExistence type="predicted"/>
<dbReference type="Gramene" id="TraesCS6A02G093900.1">
    <property type="protein sequence ID" value="TraesCS6A02G093900.1"/>
    <property type="gene ID" value="TraesCS6A02G093900"/>
</dbReference>
<dbReference type="AlphaFoldDB" id="A0A3B6NJP9"/>
<reference evidence="2" key="1">
    <citation type="submission" date="2018-08" db="EMBL/GenBank/DDBJ databases">
        <authorList>
            <person name="Rossello M."/>
        </authorList>
    </citation>
    <scope>NUCLEOTIDE SEQUENCE [LARGE SCALE GENOMIC DNA]</scope>
    <source>
        <strain evidence="2">cv. Chinese Spring</strain>
    </source>
</reference>
<dbReference type="Gramene" id="TraesLAC6A03G03220260.1">
    <property type="protein sequence ID" value="TraesLAC6A03G03220260.1"/>
    <property type="gene ID" value="TraesLAC6A03G03220260"/>
</dbReference>
<feature type="region of interest" description="Disordered" evidence="1">
    <location>
        <begin position="47"/>
        <end position="85"/>
    </location>
</feature>
<evidence type="ECO:0000313" key="3">
    <source>
        <dbReference type="Proteomes" id="UP000019116"/>
    </source>
</evidence>
<sequence length="85" mass="9094">MDAYLSRLMNDNVNPDSLFDDEYYLFAGEGSDVDGMEHDELEDSSLAGAPAARRSAHAVPQSFEPSSLLAEGGGVGEQSSPWPCL</sequence>
<organism evidence="2">
    <name type="scientific">Triticum aestivum</name>
    <name type="common">Wheat</name>
    <dbReference type="NCBI Taxonomy" id="4565"/>
    <lineage>
        <taxon>Eukaryota</taxon>
        <taxon>Viridiplantae</taxon>
        <taxon>Streptophyta</taxon>
        <taxon>Embryophyta</taxon>
        <taxon>Tracheophyta</taxon>
        <taxon>Spermatophyta</taxon>
        <taxon>Magnoliopsida</taxon>
        <taxon>Liliopsida</taxon>
        <taxon>Poales</taxon>
        <taxon>Poaceae</taxon>
        <taxon>BOP clade</taxon>
        <taxon>Pooideae</taxon>
        <taxon>Triticodae</taxon>
        <taxon>Triticeae</taxon>
        <taxon>Triticinae</taxon>
        <taxon>Triticum</taxon>
    </lineage>
</organism>
<dbReference type="Gramene" id="TraesNOR6A03G03297340.1">
    <property type="protein sequence ID" value="TraesNOR6A03G03297340.1"/>
    <property type="gene ID" value="TraesNOR6A03G03297340"/>
</dbReference>
<keyword evidence="3" id="KW-1185">Reference proteome</keyword>
<evidence type="ECO:0000313" key="2">
    <source>
        <dbReference type="EnsemblPlants" id="TraesCS6A02G093900.1"/>
    </source>
</evidence>
<accession>A0A3B6NJP9</accession>